<protein>
    <submittedName>
        <fullName evidence="1">Uncharacterized protein</fullName>
    </submittedName>
</protein>
<evidence type="ECO:0000313" key="1">
    <source>
        <dbReference type="EMBL" id="CAD7695308.1"/>
    </source>
</evidence>
<dbReference type="SUPFAM" id="SSF64484">
    <property type="entry name" value="beta and beta-prime subunits of DNA dependent RNA-polymerase"/>
    <property type="match status" value="1"/>
</dbReference>
<dbReference type="Proteomes" id="UP000708148">
    <property type="component" value="Unassembled WGS sequence"/>
</dbReference>
<proteinExistence type="predicted"/>
<name>A0A8S1IM12_9CHLO</name>
<reference evidence="1" key="1">
    <citation type="submission" date="2020-12" db="EMBL/GenBank/DDBJ databases">
        <authorList>
            <person name="Iha C."/>
        </authorList>
    </citation>
    <scope>NUCLEOTIDE SEQUENCE</scope>
</reference>
<gene>
    <name evidence="1" type="ORF">OSTQU699_LOCUS669</name>
</gene>
<comment type="caution">
    <text evidence="1">The sequence shown here is derived from an EMBL/GenBank/DDBJ whole genome shotgun (WGS) entry which is preliminary data.</text>
</comment>
<sequence>MLRLLLLSITYNVPKQGAGRHFVSTLGPAVRDCWALASWVALARRAAMNAAQVLDDEVLAAYRRLVQPHVESFNCFLREGLSSVVEGVRPVEIRHPVTQKIRSFWFGSPIIGQPIKTEATVGKEQRLFPRECRQSVVI</sequence>
<organism evidence="1 2">
    <name type="scientific">Ostreobium quekettii</name>
    <dbReference type="NCBI Taxonomy" id="121088"/>
    <lineage>
        <taxon>Eukaryota</taxon>
        <taxon>Viridiplantae</taxon>
        <taxon>Chlorophyta</taxon>
        <taxon>core chlorophytes</taxon>
        <taxon>Ulvophyceae</taxon>
        <taxon>TCBD clade</taxon>
        <taxon>Bryopsidales</taxon>
        <taxon>Ostreobineae</taxon>
        <taxon>Ostreobiaceae</taxon>
        <taxon>Ostreobium</taxon>
    </lineage>
</organism>
<accession>A0A8S1IM12</accession>
<keyword evidence="2" id="KW-1185">Reference proteome</keyword>
<evidence type="ECO:0000313" key="2">
    <source>
        <dbReference type="Proteomes" id="UP000708148"/>
    </source>
</evidence>
<dbReference type="AlphaFoldDB" id="A0A8S1IM12"/>
<dbReference type="OrthoDB" id="10248617at2759"/>
<dbReference type="EMBL" id="CAJHUC010000330">
    <property type="protein sequence ID" value="CAD7695308.1"/>
    <property type="molecule type" value="Genomic_DNA"/>
</dbReference>